<dbReference type="Proteomes" id="UP000178534">
    <property type="component" value="Unassembled WGS sequence"/>
</dbReference>
<dbReference type="InterPro" id="IPR015797">
    <property type="entry name" value="NUDIX_hydrolase-like_dom_sf"/>
</dbReference>
<proteinExistence type="predicted"/>
<comment type="caution">
    <text evidence="4">The sequence shown here is derived from an EMBL/GenBank/DDBJ whole genome shotgun (WGS) entry which is preliminary data.</text>
</comment>
<accession>A0A1G2DJ96</accession>
<dbReference type="SUPFAM" id="SSF55811">
    <property type="entry name" value="Nudix"/>
    <property type="match status" value="1"/>
</dbReference>
<protein>
    <recommendedName>
        <fullName evidence="3">Nudix hydrolase domain-containing protein</fullName>
    </recommendedName>
</protein>
<feature type="domain" description="Nudix hydrolase" evidence="3">
    <location>
        <begin position="13"/>
        <end position="141"/>
    </location>
</feature>
<dbReference type="PANTHER" id="PTHR43046:SF14">
    <property type="entry name" value="MUTT_NUDIX FAMILY PROTEIN"/>
    <property type="match status" value="1"/>
</dbReference>
<dbReference type="AlphaFoldDB" id="A0A1G2DJ96"/>
<evidence type="ECO:0000313" key="4">
    <source>
        <dbReference type="EMBL" id="OGZ13735.1"/>
    </source>
</evidence>
<dbReference type="InterPro" id="IPR000086">
    <property type="entry name" value="NUDIX_hydrolase_dom"/>
</dbReference>
<reference evidence="4 5" key="1">
    <citation type="journal article" date="2016" name="Nat. Commun.">
        <title>Thousands of microbial genomes shed light on interconnected biogeochemical processes in an aquifer system.</title>
        <authorList>
            <person name="Anantharaman K."/>
            <person name="Brown C.T."/>
            <person name="Hug L.A."/>
            <person name="Sharon I."/>
            <person name="Castelle C.J."/>
            <person name="Probst A.J."/>
            <person name="Thomas B.C."/>
            <person name="Singh A."/>
            <person name="Wilkins M.J."/>
            <person name="Karaoz U."/>
            <person name="Brodie E.L."/>
            <person name="Williams K.H."/>
            <person name="Hubbard S.S."/>
            <person name="Banfield J.F."/>
        </authorList>
    </citation>
    <scope>NUCLEOTIDE SEQUENCE [LARGE SCALE GENOMIC DNA]</scope>
</reference>
<evidence type="ECO:0000256" key="1">
    <source>
        <dbReference type="ARBA" id="ARBA00001946"/>
    </source>
</evidence>
<dbReference type="Gene3D" id="3.90.79.10">
    <property type="entry name" value="Nucleoside Triphosphate Pyrophosphohydrolase"/>
    <property type="match status" value="1"/>
</dbReference>
<dbReference type="PANTHER" id="PTHR43046">
    <property type="entry name" value="GDP-MANNOSE MANNOSYL HYDROLASE"/>
    <property type="match status" value="1"/>
</dbReference>
<keyword evidence="2" id="KW-0378">Hydrolase</keyword>
<dbReference type="PROSITE" id="PS00893">
    <property type="entry name" value="NUDIX_BOX"/>
    <property type="match status" value="1"/>
</dbReference>
<evidence type="ECO:0000313" key="5">
    <source>
        <dbReference type="Proteomes" id="UP000178534"/>
    </source>
</evidence>
<dbReference type="PROSITE" id="PS51462">
    <property type="entry name" value="NUDIX"/>
    <property type="match status" value="1"/>
</dbReference>
<dbReference type="GO" id="GO:0016787">
    <property type="term" value="F:hydrolase activity"/>
    <property type="evidence" value="ECO:0007669"/>
    <property type="project" value="UniProtKB-KW"/>
</dbReference>
<dbReference type="Pfam" id="PF00293">
    <property type="entry name" value="NUDIX"/>
    <property type="match status" value="1"/>
</dbReference>
<name>A0A1G2DJ96_9BACT</name>
<evidence type="ECO:0000256" key="2">
    <source>
        <dbReference type="ARBA" id="ARBA00022801"/>
    </source>
</evidence>
<dbReference type="STRING" id="1798665.A2942_02055"/>
<organism evidence="4 5">
    <name type="scientific">Candidatus Lloydbacteria bacterium RIFCSPLOWO2_01_FULL_50_20</name>
    <dbReference type="NCBI Taxonomy" id="1798665"/>
    <lineage>
        <taxon>Bacteria</taxon>
        <taxon>Candidatus Lloydiibacteriota</taxon>
    </lineage>
</organism>
<evidence type="ECO:0000259" key="3">
    <source>
        <dbReference type="PROSITE" id="PS51462"/>
    </source>
</evidence>
<comment type="cofactor">
    <cofactor evidence="1">
        <name>Mg(2+)</name>
        <dbReference type="ChEBI" id="CHEBI:18420"/>
    </cofactor>
</comment>
<sequence>MEVSIPELEHHGDLHTCSSAVIIREGKILLGLRHYTPDKWKTISVWTTPGGRCEAGESVGDGLRRETSEETGITSLTVRRFLGEVSGMAELDTLWVFLCETTEEPTLMEPEKFSDWKWFPLAELPENFINPSLAQLLVDTI</sequence>
<gene>
    <name evidence="4" type="ORF">A2942_02055</name>
</gene>
<dbReference type="EMBL" id="MHLP01000004">
    <property type="protein sequence ID" value="OGZ13735.1"/>
    <property type="molecule type" value="Genomic_DNA"/>
</dbReference>
<dbReference type="InterPro" id="IPR020084">
    <property type="entry name" value="NUDIX_hydrolase_CS"/>
</dbReference>